<dbReference type="GO" id="GO:0003723">
    <property type="term" value="F:RNA binding"/>
    <property type="evidence" value="ECO:0007669"/>
    <property type="project" value="TreeGrafter"/>
</dbReference>
<dbReference type="InterPro" id="IPR002671">
    <property type="entry name" value="Ribosomal_eL22"/>
</dbReference>
<keyword evidence="3" id="KW-0687">Ribonucleoprotein</keyword>
<evidence type="ECO:0000256" key="1">
    <source>
        <dbReference type="ARBA" id="ARBA00007817"/>
    </source>
</evidence>
<dbReference type="OrthoDB" id="10259820at2759"/>
<protein>
    <submittedName>
        <fullName evidence="4">60S ribosomal protein L22-A</fullName>
    </submittedName>
</protein>
<reference evidence="5" key="1">
    <citation type="journal article" date="2016" name="Genome Announc.">
        <title>Genome sequences of three species of Hanseniaspora isolated from spontaneous wine fermentations.</title>
        <authorList>
            <person name="Sternes P.R."/>
            <person name="Lee D."/>
            <person name="Kutyna D.R."/>
            <person name="Borneman A.R."/>
        </authorList>
    </citation>
    <scope>NUCLEOTIDE SEQUENCE [LARGE SCALE GENOMIC DNA]</scope>
    <source>
        <strain evidence="5">AWRI3578</strain>
    </source>
</reference>
<dbReference type="EMBL" id="LPNL01000008">
    <property type="protein sequence ID" value="OEJ82548.1"/>
    <property type="molecule type" value="Genomic_DNA"/>
</dbReference>
<accession>A0A1E5R6Q3</accession>
<proteinExistence type="inferred from homology"/>
<comment type="similarity">
    <text evidence="1">Belongs to the eukaryotic ribosomal protein eL22 family.</text>
</comment>
<evidence type="ECO:0000313" key="4">
    <source>
        <dbReference type="EMBL" id="OEJ82548.1"/>
    </source>
</evidence>
<dbReference type="Gene3D" id="3.30.1360.210">
    <property type="match status" value="1"/>
</dbReference>
<dbReference type="GO" id="GO:0002181">
    <property type="term" value="P:cytoplasmic translation"/>
    <property type="evidence" value="ECO:0007669"/>
    <property type="project" value="TreeGrafter"/>
</dbReference>
<dbReference type="PANTHER" id="PTHR10064:SF31">
    <property type="entry name" value="LARGE RIBOSOMAL SUBUNIT PROTEIN EL22A-RELATED"/>
    <property type="match status" value="1"/>
</dbReference>
<evidence type="ECO:0000313" key="5">
    <source>
        <dbReference type="Proteomes" id="UP000095605"/>
    </source>
</evidence>
<dbReference type="PANTHER" id="PTHR10064">
    <property type="entry name" value="60S RIBOSOMAL PROTEIN L22"/>
    <property type="match status" value="1"/>
</dbReference>
<dbReference type="GO" id="GO:0003735">
    <property type="term" value="F:structural constituent of ribosome"/>
    <property type="evidence" value="ECO:0007669"/>
    <property type="project" value="InterPro"/>
</dbReference>
<dbReference type="AlphaFoldDB" id="A0A1E5R6Q3"/>
<comment type="caution">
    <text evidence="4">The sequence shown here is derived from an EMBL/GenBank/DDBJ whole genome shotgun (WGS) entry which is preliminary data.</text>
</comment>
<keyword evidence="2 4" id="KW-0689">Ribosomal protein</keyword>
<evidence type="ECO:0000256" key="2">
    <source>
        <dbReference type="ARBA" id="ARBA00022980"/>
    </source>
</evidence>
<evidence type="ECO:0000256" key="3">
    <source>
        <dbReference type="ARBA" id="ARBA00023274"/>
    </source>
</evidence>
<sequence length="126" mass="14332">MAPISARKQKITKTFFIDVSSPVENEIIDAADYVKFLVENIKVEGLKGNLGKAVSVQEENNVVTVVSTVKLSGKYLKYLTKKYLKRASLKEWIRFSSASKVNSYKLSFYQSEQDDVEEEVEEIDVE</sequence>
<dbReference type="GO" id="GO:1990904">
    <property type="term" value="C:ribonucleoprotein complex"/>
    <property type="evidence" value="ECO:0007669"/>
    <property type="project" value="UniProtKB-KW"/>
</dbReference>
<dbReference type="InterPro" id="IPR038526">
    <property type="entry name" value="Ribosomal_eL22_sf"/>
</dbReference>
<gene>
    <name evidence="4" type="ORF">AWRI3578_g3338</name>
</gene>
<dbReference type="GO" id="GO:0005840">
    <property type="term" value="C:ribosome"/>
    <property type="evidence" value="ECO:0007669"/>
    <property type="project" value="UniProtKB-KW"/>
</dbReference>
<organism evidence="4 5">
    <name type="scientific">Hanseniaspora opuntiae</name>
    <dbReference type="NCBI Taxonomy" id="211096"/>
    <lineage>
        <taxon>Eukaryota</taxon>
        <taxon>Fungi</taxon>
        <taxon>Dikarya</taxon>
        <taxon>Ascomycota</taxon>
        <taxon>Saccharomycotina</taxon>
        <taxon>Saccharomycetes</taxon>
        <taxon>Saccharomycodales</taxon>
        <taxon>Saccharomycodaceae</taxon>
        <taxon>Hanseniaspora</taxon>
    </lineage>
</organism>
<name>A0A1E5R6Q3_9ASCO</name>
<keyword evidence="5" id="KW-1185">Reference proteome</keyword>
<dbReference type="Proteomes" id="UP000095605">
    <property type="component" value="Unassembled WGS sequence"/>
</dbReference>
<dbReference type="Pfam" id="PF01776">
    <property type="entry name" value="Ribosomal_L22e"/>
    <property type="match status" value="1"/>
</dbReference>